<dbReference type="InterPro" id="IPR008969">
    <property type="entry name" value="CarboxyPept-like_regulatory"/>
</dbReference>
<dbReference type="InterPro" id="IPR039426">
    <property type="entry name" value="TonB-dep_rcpt-like"/>
</dbReference>
<evidence type="ECO:0000256" key="1">
    <source>
        <dbReference type="ARBA" id="ARBA00022729"/>
    </source>
</evidence>
<dbReference type="EMBL" id="FOBB01000006">
    <property type="protein sequence ID" value="SEM77566.1"/>
    <property type="molecule type" value="Genomic_DNA"/>
</dbReference>
<evidence type="ECO:0000313" key="3">
    <source>
        <dbReference type="Proteomes" id="UP000198984"/>
    </source>
</evidence>
<protein>
    <submittedName>
        <fullName evidence="2">TonB dependent receptor</fullName>
    </submittedName>
</protein>
<accession>A0A1H8B490</accession>
<dbReference type="OrthoDB" id="9803050at2"/>
<dbReference type="Gene3D" id="2.60.40.1120">
    <property type="entry name" value="Carboxypeptidase-like, regulatory domain"/>
    <property type="match status" value="1"/>
</dbReference>
<proteinExistence type="predicted"/>
<keyword evidence="1" id="KW-0732">Signal</keyword>
<gene>
    <name evidence="2" type="ORF">SAMN04488505_106112</name>
</gene>
<organism evidence="2 3">
    <name type="scientific">Chitinophaga rupis</name>
    <dbReference type="NCBI Taxonomy" id="573321"/>
    <lineage>
        <taxon>Bacteria</taxon>
        <taxon>Pseudomonadati</taxon>
        <taxon>Bacteroidota</taxon>
        <taxon>Chitinophagia</taxon>
        <taxon>Chitinophagales</taxon>
        <taxon>Chitinophagaceae</taxon>
        <taxon>Chitinophaga</taxon>
    </lineage>
</organism>
<keyword evidence="2" id="KW-0675">Receptor</keyword>
<dbReference type="GO" id="GO:0015344">
    <property type="term" value="F:siderophore uptake transmembrane transporter activity"/>
    <property type="evidence" value="ECO:0007669"/>
    <property type="project" value="TreeGrafter"/>
</dbReference>
<evidence type="ECO:0000313" key="2">
    <source>
        <dbReference type="EMBL" id="SEM77566.1"/>
    </source>
</evidence>
<dbReference type="GO" id="GO:0009279">
    <property type="term" value="C:cell outer membrane"/>
    <property type="evidence" value="ECO:0007669"/>
    <property type="project" value="TreeGrafter"/>
</dbReference>
<reference evidence="2 3" key="1">
    <citation type="submission" date="2016-10" db="EMBL/GenBank/DDBJ databases">
        <authorList>
            <person name="de Groot N.N."/>
        </authorList>
    </citation>
    <scope>NUCLEOTIDE SEQUENCE [LARGE SCALE GENOMIC DNA]</scope>
    <source>
        <strain evidence="2 3">DSM 21039</strain>
    </source>
</reference>
<dbReference type="SUPFAM" id="SSF49464">
    <property type="entry name" value="Carboxypeptidase regulatory domain-like"/>
    <property type="match status" value="1"/>
</dbReference>
<dbReference type="STRING" id="573321.SAMN04488505_106112"/>
<dbReference type="PANTHER" id="PTHR30069:SF29">
    <property type="entry name" value="HEMOGLOBIN AND HEMOGLOBIN-HAPTOGLOBIN-BINDING PROTEIN 1-RELATED"/>
    <property type="match status" value="1"/>
</dbReference>
<dbReference type="PANTHER" id="PTHR30069">
    <property type="entry name" value="TONB-DEPENDENT OUTER MEMBRANE RECEPTOR"/>
    <property type="match status" value="1"/>
</dbReference>
<sequence>MAQNNLLNTKFHCRAAAGNAHKLLHDLAAYSRFNIEYSPVILDSTVNVTLPDGETSLGKVLNRILSGQRVSVIEKNNKIIILYADAPLPADALLEKHMLYGFIQQENSLEPIPFASLREVSAKAICESNVFGFYSIVLPAGEHVLQVSFTGSSSKTVTIDLTKNTQLNFFLSPALLPETQVAAGNMLKRDASIKLDRYQAGLYSNLLGETDQVRALYLLPGNMESQESGGKLLVRGGDPGQSLFYLDGNQVFNPAHLLGEVSILGNTSIRSVQQYKNDFPARLSGAISSVTEINSKDGNMNRWSGEAEAGLNAFSATIEGPLKKNHTAMMASVRQSVGDAFNQDMFAYDALFGDTHVKLTHLLNRNNKLQLSAYVGNDRLKLTQDSQEYLQKWSNALFTANWNHVLNSRSFVNTTFSTSGHNNYIALMYKLQETNDIGVPVSRNIVFNNYSSGSRYEAKTQFELAVSPGVQSRFGAKFEYNILHAFNTLVTEDFEEGTDAFRTTRSPHFSNLTAYYENDINIGANLLIRPSVQFNSYKYDTYNYQVFQPRFFSSYRIDDDQQINISYAHTGQMLHLVTSPYTGINREVWLPASPQLKPEESRMINLGYQFKNRRLVNLTADVYYKKMNNVTGFAENVNILFNGDSVENQIITGKGWSYGTEWMCEKKFEKFKVILSYTLSWSWRQFDSAHNGKRQPYRYDRRNQANLLVEYQPIKKLDLSLLWHFNTGGWITLPATLSLDPEKNVINPGQDVKPPFKGPVSNRVNLNAAYYFDTKKVRHTVIAGISAINQSAMKYSTEIITEDNKSYDLDMYPRELFKFNGYLTYKLSF</sequence>
<dbReference type="RefSeq" id="WP_143081101.1">
    <property type="nucleotide sequence ID" value="NZ_FOBB01000006.1"/>
</dbReference>
<keyword evidence="3" id="KW-1185">Reference proteome</keyword>
<dbReference type="SUPFAM" id="SSF56935">
    <property type="entry name" value="Porins"/>
    <property type="match status" value="1"/>
</dbReference>
<dbReference type="Proteomes" id="UP000198984">
    <property type="component" value="Unassembled WGS sequence"/>
</dbReference>
<dbReference type="GO" id="GO:0044718">
    <property type="term" value="P:siderophore transmembrane transport"/>
    <property type="evidence" value="ECO:0007669"/>
    <property type="project" value="TreeGrafter"/>
</dbReference>
<dbReference type="AlphaFoldDB" id="A0A1H8B490"/>
<name>A0A1H8B490_9BACT</name>